<dbReference type="EMBL" id="DF976999">
    <property type="protein sequence ID" value="GAQ24473.1"/>
    <property type="molecule type" value="Genomic_DNA"/>
</dbReference>
<dbReference type="PROSITE" id="PS00211">
    <property type="entry name" value="ABC_TRANSPORTER_1"/>
    <property type="match status" value="1"/>
</dbReference>
<dbReference type="GO" id="GO:0015833">
    <property type="term" value="P:peptide transport"/>
    <property type="evidence" value="ECO:0007669"/>
    <property type="project" value="InterPro"/>
</dbReference>
<dbReference type="AlphaFoldDB" id="A0A0U9HCF5"/>
<dbReference type="PANTHER" id="PTHR43297:SF2">
    <property type="entry name" value="DIPEPTIDE TRANSPORT ATP-BINDING PROTEIN DPPD"/>
    <property type="match status" value="1"/>
</dbReference>
<evidence type="ECO:0000313" key="9">
    <source>
        <dbReference type="EMBL" id="GAQ24473.1"/>
    </source>
</evidence>
<dbReference type="InterPro" id="IPR013563">
    <property type="entry name" value="Oligopep_ABC_C"/>
</dbReference>
<dbReference type="InterPro" id="IPR027417">
    <property type="entry name" value="P-loop_NTPase"/>
</dbReference>
<evidence type="ECO:0000256" key="4">
    <source>
        <dbReference type="ARBA" id="ARBA00022475"/>
    </source>
</evidence>
<dbReference type="GO" id="GO:0016887">
    <property type="term" value="F:ATP hydrolysis activity"/>
    <property type="evidence" value="ECO:0007669"/>
    <property type="project" value="InterPro"/>
</dbReference>
<dbReference type="Proteomes" id="UP000062160">
    <property type="component" value="Unassembled WGS sequence"/>
</dbReference>
<dbReference type="InterPro" id="IPR017871">
    <property type="entry name" value="ABC_transporter-like_CS"/>
</dbReference>
<dbReference type="Gene3D" id="3.40.50.300">
    <property type="entry name" value="P-loop containing nucleotide triphosphate hydrolases"/>
    <property type="match status" value="1"/>
</dbReference>
<comment type="similarity">
    <text evidence="2">Belongs to the ABC transporter superfamily.</text>
</comment>
<dbReference type="STRING" id="224999.GCA_001485475_00455"/>
<comment type="subcellular location">
    <subcellularLocation>
        <location evidence="1">Cell membrane</location>
        <topology evidence="1">Peripheral membrane protein</topology>
    </subcellularLocation>
</comment>
<protein>
    <submittedName>
        <fullName evidence="9">Peptide/nickel transport system ATP-binding protein</fullName>
    </submittedName>
</protein>
<dbReference type="CDD" id="cd03257">
    <property type="entry name" value="ABC_NikE_OppD_transporters"/>
    <property type="match status" value="1"/>
</dbReference>
<dbReference type="InterPro" id="IPR050388">
    <property type="entry name" value="ABC_Ni/Peptide_Import"/>
</dbReference>
<organism evidence="9">
    <name type="scientific">Tepidanaerobacter syntrophicus</name>
    <dbReference type="NCBI Taxonomy" id="224999"/>
    <lineage>
        <taxon>Bacteria</taxon>
        <taxon>Bacillati</taxon>
        <taxon>Bacillota</taxon>
        <taxon>Clostridia</taxon>
        <taxon>Thermosediminibacterales</taxon>
        <taxon>Tepidanaerobacteraceae</taxon>
        <taxon>Tepidanaerobacter</taxon>
    </lineage>
</organism>
<evidence type="ECO:0000256" key="5">
    <source>
        <dbReference type="ARBA" id="ARBA00022741"/>
    </source>
</evidence>
<keyword evidence="7" id="KW-0472">Membrane</keyword>
<evidence type="ECO:0000256" key="1">
    <source>
        <dbReference type="ARBA" id="ARBA00004202"/>
    </source>
</evidence>
<evidence type="ECO:0000256" key="3">
    <source>
        <dbReference type="ARBA" id="ARBA00022448"/>
    </source>
</evidence>
<dbReference type="Pfam" id="PF00005">
    <property type="entry name" value="ABC_tran"/>
    <property type="match status" value="1"/>
</dbReference>
<accession>A0A0U9HCF5</accession>
<dbReference type="Pfam" id="PF08352">
    <property type="entry name" value="oligo_HPY"/>
    <property type="match status" value="1"/>
</dbReference>
<dbReference type="GO" id="GO:0005524">
    <property type="term" value="F:ATP binding"/>
    <property type="evidence" value="ECO:0007669"/>
    <property type="project" value="UniProtKB-KW"/>
</dbReference>
<dbReference type="SMART" id="SM00382">
    <property type="entry name" value="AAA"/>
    <property type="match status" value="1"/>
</dbReference>
<dbReference type="InterPro" id="IPR003593">
    <property type="entry name" value="AAA+_ATPase"/>
</dbReference>
<dbReference type="GO" id="GO:0005886">
    <property type="term" value="C:plasma membrane"/>
    <property type="evidence" value="ECO:0007669"/>
    <property type="project" value="UniProtKB-SubCell"/>
</dbReference>
<dbReference type="NCBIfam" id="TIGR01727">
    <property type="entry name" value="oligo_HPY"/>
    <property type="match status" value="1"/>
</dbReference>
<dbReference type="PANTHER" id="PTHR43297">
    <property type="entry name" value="OLIGOPEPTIDE TRANSPORT ATP-BINDING PROTEIN APPD"/>
    <property type="match status" value="1"/>
</dbReference>
<dbReference type="OrthoDB" id="41661at2"/>
<sequence length="338" mass="37932">MSKLIEFKNYSMGFRNEKGQINNLLDNICFSIEEGKAVGVVGESGCGKSMTSLSIMGLLPTSAVIQGGEILYKGTDLLKKSEIEMQKIRGREIAMIFQEPMTALNPVLTIGFQIGEVLKIHFPNLKEEDIKKEVIQQLELVGIPNPEARVNQYPHQFSGGMRQRVMIAMALICKPKLLIADEATTALDVTIQAQVLDLMKRLKENGSLMVVTHNLGVVAEICDKVVVMYAGRVVEQGRLEAILENPKHPYTRGLMAAIPTMVSSDKELYTIPGTVPNIEDFEKGCRFFPRCEYRLDICKDNIPPTKRLMNNHYVQCWLEFEGEEANDDFNNSQSRKSD</sequence>
<feature type="domain" description="ABC transporter" evidence="8">
    <location>
        <begin position="5"/>
        <end position="255"/>
    </location>
</feature>
<keyword evidence="6 9" id="KW-0067">ATP-binding</keyword>
<name>A0A0U9HCF5_9FIRM</name>
<evidence type="ECO:0000313" key="10">
    <source>
        <dbReference type="Proteomes" id="UP000062160"/>
    </source>
</evidence>
<keyword evidence="10" id="KW-1185">Reference proteome</keyword>
<keyword evidence="3" id="KW-0813">Transport</keyword>
<dbReference type="PROSITE" id="PS50893">
    <property type="entry name" value="ABC_TRANSPORTER_2"/>
    <property type="match status" value="1"/>
</dbReference>
<keyword evidence="5" id="KW-0547">Nucleotide-binding</keyword>
<dbReference type="SUPFAM" id="SSF52540">
    <property type="entry name" value="P-loop containing nucleoside triphosphate hydrolases"/>
    <property type="match status" value="1"/>
</dbReference>
<dbReference type="RefSeq" id="WP_114272584.1">
    <property type="nucleotide sequence ID" value="NZ_BSDN01000001.1"/>
</dbReference>
<gene>
    <name evidence="9" type="ORF">TSYNT_5302</name>
</gene>
<evidence type="ECO:0000256" key="7">
    <source>
        <dbReference type="ARBA" id="ARBA00023136"/>
    </source>
</evidence>
<reference evidence="9" key="1">
    <citation type="journal article" date="2016" name="Genome Announc.">
        <title>Draft Genome Sequence of the Syntrophic Lactate-Degrading Bacterium Tepidanaerobacter syntrophicus JLT.</title>
        <authorList>
            <person name="Matsuura N."/>
            <person name="Ohashi A."/>
            <person name="Tourlousse D.M."/>
            <person name="Sekiguchi Y."/>
        </authorList>
    </citation>
    <scope>NUCLEOTIDE SEQUENCE [LARGE SCALE GENOMIC DNA]</scope>
    <source>
        <strain evidence="9">JL</strain>
    </source>
</reference>
<keyword evidence="4" id="KW-1003">Cell membrane</keyword>
<dbReference type="FunFam" id="3.40.50.300:FF:000016">
    <property type="entry name" value="Oligopeptide ABC transporter ATP-binding component"/>
    <property type="match status" value="1"/>
</dbReference>
<evidence type="ECO:0000259" key="8">
    <source>
        <dbReference type="PROSITE" id="PS50893"/>
    </source>
</evidence>
<dbReference type="InterPro" id="IPR003439">
    <property type="entry name" value="ABC_transporter-like_ATP-bd"/>
</dbReference>
<proteinExistence type="inferred from homology"/>
<evidence type="ECO:0000256" key="6">
    <source>
        <dbReference type="ARBA" id="ARBA00022840"/>
    </source>
</evidence>
<evidence type="ECO:0000256" key="2">
    <source>
        <dbReference type="ARBA" id="ARBA00005417"/>
    </source>
</evidence>